<dbReference type="RefSeq" id="WP_345491933.1">
    <property type="nucleotide sequence ID" value="NZ_BAABHY010000005.1"/>
</dbReference>
<dbReference type="InterPro" id="IPR008910">
    <property type="entry name" value="MSC_TM_helix"/>
</dbReference>
<dbReference type="Pfam" id="PF21082">
    <property type="entry name" value="MS_channel_3rd"/>
    <property type="match status" value="1"/>
</dbReference>
<feature type="transmembrane region" description="Helical" evidence="7">
    <location>
        <begin position="66"/>
        <end position="84"/>
    </location>
</feature>
<organism evidence="11 12">
    <name type="scientific">Orbus sasakiae</name>
    <dbReference type="NCBI Taxonomy" id="1078475"/>
    <lineage>
        <taxon>Bacteria</taxon>
        <taxon>Pseudomonadati</taxon>
        <taxon>Pseudomonadota</taxon>
        <taxon>Gammaproteobacteria</taxon>
        <taxon>Orbales</taxon>
        <taxon>Orbaceae</taxon>
        <taxon>Orbus</taxon>
    </lineage>
</organism>
<dbReference type="InterPro" id="IPR045275">
    <property type="entry name" value="MscS_archaea/bacteria_type"/>
</dbReference>
<reference evidence="12" key="1">
    <citation type="journal article" date="2019" name="Int. J. Syst. Evol. Microbiol.">
        <title>The Global Catalogue of Microorganisms (GCM) 10K type strain sequencing project: providing services to taxonomists for standard genome sequencing and annotation.</title>
        <authorList>
            <consortium name="The Broad Institute Genomics Platform"/>
            <consortium name="The Broad Institute Genome Sequencing Center for Infectious Disease"/>
            <person name="Wu L."/>
            <person name="Ma J."/>
        </authorList>
    </citation>
    <scope>NUCLEOTIDE SEQUENCE [LARGE SCALE GENOMIC DNA]</scope>
    <source>
        <strain evidence="12">JCM 18050</strain>
    </source>
</reference>
<keyword evidence="6 7" id="KW-0472">Membrane</keyword>
<dbReference type="InterPro" id="IPR006685">
    <property type="entry name" value="MscS_channel_2nd"/>
</dbReference>
<feature type="domain" description="Mechanosensitive ion channel MscS" evidence="8">
    <location>
        <begin position="108"/>
        <end position="174"/>
    </location>
</feature>
<comment type="subunit">
    <text evidence="7">Homoheptamer.</text>
</comment>
<accession>A0ABP9NCD4</accession>
<dbReference type="PANTHER" id="PTHR30221:SF1">
    <property type="entry name" value="SMALL-CONDUCTANCE MECHANOSENSITIVE CHANNEL"/>
    <property type="match status" value="1"/>
</dbReference>
<dbReference type="Proteomes" id="UP001500171">
    <property type="component" value="Unassembled WGS sequence"/>
</dbReference>
<keyword evidence="7" id="KW-0813">Transport</keyword>
<keyword evidence="3" id="KW-1003">Cell membrane</keyword>
<dbReference type="InterPro" id="IPR010920">
    <property type="entry name" value="LSM_dom_sf"/>
</dbReference>
<keyword evidence="7" id="KW-0997">Cell inner membrane</keyword>
<comment type="function">
    <text evidence="7">Mechanosensitive channel that participates in the regulation of osmotic pressure changes within the cell, opening in response to stretch forces in the membrane lipid bilayer, without the need for other proteins. Contributes to normal resistance to hypoosmotic shock. Forms an ion channel of 1.0 nanosiemens conductance with a slight preference for anions.</text>
</comment>
<dbReference type="Gene3D" id="2.30.30.60">
    <property type="match status" value="1"/>
</dbReference>
<dbReference type="InterPro" id="IPR023408">
    <property type="entry name" value="MscS_beta-dom_sf"/>
</dbReference>
<proteinExistence type="inferred from homology"/>
<evidence type="ECO:0000256" key="3">
    <source>
        <dbReference type="ARBA" id="ARBA00022475"/>
    </source>
</evidence>
<sequence>MGILDKIIQFIEKYDSVVIGYLLHIVFAILIFLLGRFIAAFVSKQLRKILTLKDVEPTIIKFTSSFARYTIMGFTLVAVLGQLGVQTTSIVAIIGAAGLAIGLALQGSLSNFAAGVLLILFRPFKVGELVIISSIQGTVDSIQIFSTTIVTPTGETVTIPNNQVLSTNIINYTRQPNRRIDLTIGVDYSADIKDVYHILQNSVDKTPNILTDLGVTIRFNELAASSINFIVLVWTTNENYGAVRTVLLENIKMDLDSHNINIPFPTMELNIKK</sequence>
<comment type="caution">
    <text evidence="11">The sequence shown here is derived from an EMBL/GenBank/DDBJ whole genome shotgun (WGS) entry which is preliminary data.</text>
</comment>
<name>A0ABP9NCD4_9GAMM</name>
<dbReference type="PROSITE" id="PS01246">
    <property type="entry name" value="UPF0003"/>
    <property type="match status" value="1"/>
</dbReference>
<feature type="domain" description="Mechanosensitive ion channel transmembrane helices 2/3" evidence="10">
    <location>
        <begin position="68"/>
        <end position="106"/>
    </location>
</feature>
<dbReference type="SUPFAM" id="SSF82689">
    <property type="entry name" value="Mechanosensitive channel protein MscS (YggB), C-terminal domain"/>
    <property type="match status" value="1"/>
</dbReference>
<comment type="subcellular location">
    <subcellularLocation>
        <location evidence="7">Cell inner membrane</location>
        <topology evidence="7">Multi-pass membrane protein</topology>
    </subcellularLocation>
    <subcellularLocation>
        <location evidence="1">Cell membrane</location>
        <topology evidence="1">Multi-pass membrane protein</topology>
    </subcellularLocation>
</comment>
<dbReference type="InterPro" id="IPR049142">
    <property type="entry name" value="MS_channel_1st"/>
</dbReference>
<protein>
    <recommendedName>
        <fullName evidence="7">Small-conductance mechanosensitive channel</fullName>
    </recommendedName>
</protein>
<dbReference type="InterPro" id="IPR011014">
    <property type="entry name" value="MscS_channel_TM-2"/>
</dbReference>
<feature type="domain" description="Mechanosensitive ion channel MscS C-terminal" evidence="9">
    <location>
        <begin position="180"/>
        <end position="262"/>
    </location>
</feature>
<evidence type="ECO:0000259" key="9">
    <source>
        <dbReference type="Pfam" id="PF21082"/>
    </source>
</evidence>
<dbReference type="InterPro" id="IPR049278">
    <property type="entry name" value="MS_channel_C"/>
</dbReference>
<evidence type="ECO:0000256" key="4">
    <source>
        <dbReference type="ARBA" id="ARBA00022692"/>
    </source>
</evidence>
<dbReference type="SUPFAM" id="SSF82861">
    <property type="entry name" value="Mechanosensitive channel protein MscS (YggB), transmembrane region"/>
    <property type="match status" value="1"/>
</dbReference>
<dbReference type="InterPro" id="IPR011066">
    <property type="entry name" value="MscS_channel_C_sf"/>
</dbReference>
<dbReference type="PANTHER" id="PTHR30221">
    <property type="entry name" value="SMALL-CONDUCTANCE MECHANOSENSITIVE CHANNEL"/>
    <property type="match status" value="1"/>
</dbReference>
<keyword evidence="7" id="KW-0406">Ion transport</keyword>
<keyword evidence="4 7" id="KW-0812">Transmembrane</keyword>
<evidence type="ECO:0000313" key="12">
    <source>
        <dbReference type="Proteomes" id="UP001500171"/>
    </source>
</evidence>
<gene>
    <name evidence="11" type="primary">mscS</name>
    <name evidence="11" type="ORF">GCM10023211_20920</name>
</gene>
<dbReference type="Pfam" id="PF21088">
    <property type="entry name" value="MS_channel_1st"/>
    <property type="match status" value="1"/>
</dbReference>
<evidence type="ECO:0000256" key="6">
    <source>
        <dbReference type="ARBA" id="ARBA00023136"/>
    </source>
</evidence>
<evidence type="ECO:0000259" key="8">
    <source>
        <dbReference type="Pfam" id="PF00924"/>
    </source>
</evidence>
<evidence type="ECO:0000256" key="1">
    <source>
        <dbReference type="ARBA" id="ARBA00004651"/>
    </source>
</evidence>
<dbReference type="Gene3D" id="3.30.70.100">
    <property type="match status" value="1"/>
</dbReference>
<comment type="caution">
    <text evidence="7">Lacks conserved residue(s) required for the propagation of feature annotation.</text>
</comment>
<dbReference type="Gene3D" id="1.10.287.1260">
    <property type="match status" value="1"/>
</dbReference>
<dbReference type="Pfam" id="PF00924">
    <property type="entry name" value="MS_channel_2nd"/>
    <property type="match status" value="1"/>
</dbReference>
<comment type="similarity">
    <text evidence="2 7">Belongs to the MscS (TC 1.A.23) family.</text>
</comment>
<dbReference type="Pfam" id="PF05552">
    <property type="entry name" value="MS_channel_1st_1"/>
    <property type="match status" value="1"/>
</dbReference>
<evidence type="ECO:0000259" key="10">
    <source>
        <dbReference type="Pfam" id="PF21088"/>
    </source>
</evidence>
<dbReference type="SUPFAM" id="SSF50182">
    <property type="entry name" value="Sm-like ribonucleoproteins"/>
    <property type="match status" value="1"/>
</dbReference>
<evidence type="ECO:0000256" key="2">
    <source>
        <dbReference type="ARBA" id="ARBA00008017"/>
    </source>
</evidence>
<evidence type="ECO:0000256" key="7">
    <source>
        <dbReference type="RuleBase" id="RU369025"/>
    </source>
</evidence>
<feature type="transmembrane region" description="Helical" evidence="7">
    <location>
        <begin position="90"/>
        <end position="121"/>
    </location>
</feature>
<dbReference type="InterPro" id="IPR006686">
    <property type="entry name" value="MscS_channel_CS"/>
</dbReference>
<keyword evidence="12" id="KW-1185">Reference proteome</keyword>
<evidence type="ECO:0000256" key="5">
    <source>
        <dbReference type="ARBA" id="ARBA00022989"/>
    </source>
</evidence>
<keyword evidence="7" id="KW-0407">Ion channel</keyword>
<evidence type="ECO:0000313" key="11">
    <source>
        <dbReference type="EMBL" id="GAA5113160.1"/>
    </source>
</evidence>
<feature type="transmembrane region" description="Helical" evidence="7">
    <location>
        <begin position="21"/>
        <end position="43"/>
    </location>
</feature>
<dbReference type="EMBL" id="BAABHY010000005">
    <property type="protein sequence ID" value="GAA5113160.1"/>
    <property type="molecule type" value="Genomic_DNA"/>
</dbReference>
<keyword evidence="5 7" id="KW-1133">Transmembrane helix</keyword>